<evidence type="ECO:0000256" key="3">
    <source>
        <dbReference type="ARBA" id="ARBA00023163"/>
    </source>
</evidence>
<organism evidence="6 7">
    <name type="scientific">Acorus calamus</name>
    <name type="common">Sweet flag</name>
    <dbReference type="NCBI Taxonomy" id="4465"/>
    <lineage>
        <taxon>Eukaryota</taxon>
        <taxon>Viridiplantae</taxon>
        <taxon>Streptophyta</taxon>
        <taxon>Embryophyta</taxon>
        <taxon>Tracheophyta</taxon>
        <taxon>Spermatophyta</taxon>
        <taxon>Magnoliopsida</taxon>
        <taxon>Liliopsida</taxon>
        <taxon>Acoraceae</taxon>
        <taxon>Acorus</taxon>
    </lineage>
</organism>
<dbReference type="GO" id="GO:0003677">
    <property type="term" value="F:DNA binding"/>
    <property type="evidence" value="ECO:0007669"/>
    <property type="project" value="UniProtKB-KW"/>
</dbReference>
<evidence type="ECO:0000256" key="2">
    <source>
        <dbReference type="ARBA" id="ARBA00023125"/>
    </source>
</evidence>
<dbReference type="AlphaFoldDB" id="A0AAV9E5G8"/>
<keyword evidence="1" id="KW-0805">Transcription regulation</keyword>
<reference evidence="6" key="2">
    <citation type="submission" date="2023-06" db="EMBL/GenBank/DDBJ databases">
        <authorList>
            <person name="Ma L."/>
            <person name="Liu K.-W."/>
            <person name="Li Z."/>
            <person name="Hsiao Y.-Y."/>
            <person name="Qi Y."/>
            <person name="Fu T."/>
            <person name="Tang G."/>
            <person name="Zhang D."/>
            <person name="Sun W.-H."/>
            <person name="Liu D.-K."/>
            <person name="Li Y."/>
            <person name="Chen G.-Z."/>
            <person name="Liu X.-D."/>
            <person name="Liao X.-Y."/>
            <person name="Jiang Y.-T."/>
            <person name="Yu X."/>
            <person name="Hao Y."/>
            <person name="Huang J."/>
            <person name="Zhao X.-W."/>
            <person name="Ke S."/>
            <person name="Chen Y.-Y."/>
            <person name="Wu W.-L."/>
            <person name="Hsu J.-L."/>
            <person name="Lin Y.-F."/>
            <person name="Huang M.-D."/>
            <person name="Li C.-Y."/>
            <person name="Huang L."/>
            <person name="Wang Z.-W."/>
            <person name="Zhao X."/>
            <person name="Zhong W.-Y."/>
            <person name="Peng D.-H."/>
            <person name="Ahmad S."/>
            <person name="Lan S."/>
            <person name="Zhang J.-S."/>
            <person name="Tsai W.-C."/>
            <person name="Van De Peer Y."/>
            <person name="Liu Z.-J."/>
        </authorList>
    </citation>
    <scope>NUCLEOTIDE SEQUENCE</scope>
    <source>
        <strain evidence="6">CP</strain>
        <tissue evidence="6">Leaves</tissue>
    </source>
</reference>
<dbReference type="InterPro" id="IPR036093">
    <property type="entry name" value="NAC_dom_sf"/>
</dbReference>
<feature type="domain" description="NAC" evidence="5">
    <location>
        <begin position="11"/>
        <end position="163"/>
    </location>
</feature>
<dbReference type="InterPro" id="IPR003441">
    <property type="entry name" value="NAC-dom"/>
</dbReference>
<evidence type="ECO:0000256" key="1">
    <source>
        <dbReference type="ARBA" id="ARBA00023015"/>
    </source>
</evidence>
<keyword evidence="7" id="KW-1185">Reference proteome</keyword>
<dbReference type="PANTHER" id="PTHR31719">
    <property type="entry name" value="NAC TRANSCRIPTION FACTOR 56"/>
    <property type="match status" value="1"/>
</dbReference>
<evidence type="ECO:0000313" key="7">
    <source>
        <dbReference type="Proteomes" id="UP001180020"/>
    </source>
</evidence>
<dbReference type="PROSITE" id="PS51005">
    <property type="entry name" value="NAC"/>
    <property type="match status" value="1"/>
</dbReference>
<keyword evidence="4" id="KW-0539">Nucleus</keyword>
<proteinExistence type="predicted"/>
<evidence type="ECO:0000256" key="4">
    <source>
        <dbReference type="ARBA" id="ARBA00023242"/>
    </source>
</evidence>
<dbReference type="Gene3D" id="2.170.150.80">
    <property type="entry name" value="NAC domain"/>
    <property type="match status" value="1"/>
</dbReference>
<accession>A0AAV9E5G8</accession>
<reference evidence="6" key="1">
    <citation type="journal article" date="2023" name="Nat. Commun.">
        <title>Diploid and tetraploid genomes of Acorus and the evolution of monocots.</title>
        <authorList>
            <person name="Ma L."/>
            <person name="Liu K.W."/>
            <person name="Li Z."/>
            <person name="Hsiao Y.Y."/>
            <person name="Qi Y."/>
            <person name="Fu T."/>
            <person name="Tang G.D."/>
            <person name="Zhang D."/>
            <person name="Sun W.H."/>
            <person name="Liu D.K."/>
            <person name="Li Y."/>
            <person name="Chen G.Z."/>
            <person name="Liu X.D."/>
            <person name="Liao X.Y."/>
            <person name="Jiang Y.T."/>
            <person name="Yu X."/>
            <person name="Hao Y."/>
            <person name="Huang J."/>
            <person name="Zhao X.W."/>
            <person name="Ke S."/>
            <person name="Chen Y.Y."/>
            <person name="Wu W.L."/>
            <person name="Hsu J.L."/>
            <person name="Lin Y.F."/>
            <person name="Huang M.D."/>
            <person name="Li C.Y."/>
            <person name="Huang L."/>
            <person name="Wang Z.W."/>
            <person name="Zhao X."/>
            <person name="Zhong W.Y."/>
            <person name="Peng D.H."/>
            <person name="Ahmad S."/>
            <person name="Lan S."/>
            <person name="Zhang J.S."/>
            <person name="Tsai W.C."/>
            <person name="Van de Peer Y."/>
            <person name="Liu Z.J."/>
        </authorList>
    </citation>
    <scope>NUCLEOTIDE SEQUENCE</scope>
    <source>
        <strain evidence="6">CP</strain>
    </source>
</reference>
<gene>
    <name evidence="6" type="primary">NAC029</name>
    <name evidence="6" type="ORF">QJS10_CPA09g01548</name>
</gene>
<name>A0AAV9E5G8_ACOCL</name>
<dbReference type="PANTHER" id="PTHR31719:SF127">
    <property type="entry name" value="NAC TRANSCRIPTION FACTOR 29"/>
    <property type="match status" value="1"/>
</dbReference>
<dbReference type="Pfam" id="PF02365">
    <property type="entry name" value="NAM"/>
    <property type="match status" value="1"/>
</dbReference>
<dbReference type="Proteomes" id="UP001180020">
    <property type="component" value="Unassembled WGS sequence"/>
</dbReference>
<protein>
    <submittedName>
        <fullName evidence="6">NAC transcription factor 29</fullName>
    </submittedName>
</protein>
<dbReference type="SUPFAM" id="SSF101941">
    <property type="entry name" value="NAC domain"/>
    <property type="match status" value="1"/>
</dbReference>
<keyword evidence="3" id="KW-0804">Transcription</keyword>
<dbReference type="EMBL" id="JAUJYO010000009">
    <property type="protein sequence ID" value="KAK1308477.1"/>
    <property type="molecule type" value="Genomic_DNA"/>
</dbReference>
<comment type="caution">
    <text evidence="6">The sequence shown here is derived from an EMBL/GenBank/DDBJ whole genome shotgun (WGS) entry which is preliminary data.</text>
</comment>
<evidence type="ECO:0000313" key="6">
    <source>
        <dbReference type="EMBL" id="KAK1308477.1"/>
    </source>
</evidence>
<dbReference type="GO" id="GO:0006355">
    <property type="term" value="P:regulation of DNA-templated transcription"/>
    <property type="evidence" value="ECO:0007669"/>
    <property type="project" value="InterPro"/>
</dbReference>
<evidence type="ECO:0000259" key="5">
    <source>
        <dbReference type="PROSITE" id="PS51005"/>
    </source>
</evidence>
<keyword evidence="2" id="KW-0238">DNA-binding</keyword>
<sequence length="251" mass="28677">MKMDVNAFPGLPPGFRFHPTDEELIMHYLRNQVRSRPCPVSIIPELNIYGFDPWDLPERSDLEEGEWYFFTPLDRKYPNGVRPNRATMSGYWKATGTDKAIYSESRYVGVKKALVFYKGRPPKGVKTDWIMHEYRMRGSDKGPATISGSMRLDEWVLCRIYKKKHMKRASEEEVEGSGEGYRRQVASRFPRSCSLTHLLEGGYMTTEAQGLEDDPFGLVGLQGVVDGSNGSNSGRFCGNQSYNFVEPVFQF</sequence>